<name>A0A4V4HHY4_DENBC</name>
<dbReference type="OrthoDB" id="3202607at2759"/>
<organism evidence="1 2">
    <name type="scientific">Dendrothele bispora (strain CBS 962.96)</name>
    <dbReference type="NCBI Taxonomy" id="1314807"/>
    <lineage>
        <taxon>Eukaryota</taxon>
        <taxon>Fungi</taxon>
        <taxon>Dikarya</taxon>
        <taxon>Basidiomycota</taxon>
        <taxon>Agaricomycotina</taxon>
        <taxon>Agaricomycetes</taxon>
        <taxon>Agaricomycetidae</taxon>
        <taxon>Agaricales</taxon>
        <taxon>Agaricales incertae sedis</taxon>
        <taxon>Dendrothele</taxon>
    </lineage>
</organism>
<evidence type="ECO:0000313" key="1">
    <source>
        <dbReference type="EMBL" id="THV04526.1"/>
    </source>
</evidence>
<reference evidence="1 2" key="1">
    <citation type="journal article" date="2019" name="Nat. Ecol. Evol.">
        <title>Megaphylogeny resolves global patterns of mushroom evolution.</title>
        <authorList>
            <person name="Varga T."/>
            <person name="Krizsan K."/>
            <person name="Foldi C."/>
            <person name="Dima B."/>
            <person name="Sanchez-Garcia M."/>
            <person name="Sanchez-Ramirez S."/>
            <person name="Szollosi G.J."/>
            <person name="Szarkandi J.G."/>
            <person name="Papp V."/>
            <person name="Albert L."/>
            <person name="Andreopoulos W."/>
            <person name="Angelini C."/>
            <person name="Antonin V."/>
            <person name="Barry K.W."/>
            <person name="Bougher N.L."/>
            <person name="Buchanan P."/>
            <person name="Buyck B."/>
            <person name="Bense V."/>
            <person name="Catcheside P."/>
            <person name="Chovatia M."/>
            <person name="Cooper J."/>
            <person name="Damon W."/>
            <person name="Desjardin D."/>
            <person name="Finy P."/>
            <person name="Geml J."/>
            <person name="Haridas S."/>
            <person name="Hughes K."/>
            <person name="Justo A."/>
            <person name="Karasinski D."/>
            <person name="Kautmanova I."/>
            <person name="Kiss B."/>
            <person name="Kocsube S."/>
            <person name="Kotiranta H."/>
            <person name="LaButti K.M."/>
            <person name="Lechner B.E."/>
            <person name="Liimatainen K."/>
            <person name="Lipzen A."/>
            <person name="Lukacs Z."/>
            <person name="Mihaltcheva S."/>
            <person name="Morgado L.N."/>
            <person name="Niskanen T."/>
            <person name="Noordeloos M.E."/>
            <person name="Ohm R.A."/>
            <person name="Ortiz-Santana B."/>
            <person name="Ovrebo C."/>
            <person name="Racz N."/>
            <person name="Riley R."/>
            <person name="Savchenko A."/>
            <person name="Shiryaev A."/>
            <person name="Soop K."/>
            <person name="Spirin V."/>
            <person name="Szebenyi C."/>
            <person name="Tomsovsky M."/>
            <person name="Tulloss R.E."/>
            <person name="Uehling J."/>
            <person name="Grigoriev I.V."/>
            <person name="Vagvolgyi C."/>
            <person name="Papp T."/>
            <person name="Martin F.M."/>
            <person name="Miettinen O."/>
            <person name="Hibbett D.S."/>
            <person name="Nagy L.G."/>
        </authorList>
    </citation>
    <scope>NUCLEOTIDE SEQUENCE [LARGE SCALE GENOMIC DNA]</scope>
    <source>
        <strain evidence="1 2">CBS 962.96</strain>
    </source>
</reference>
<dbReference type="EMBL" id="ML179055">
    <property type="protein sequence ID" value="THV04526.1"/>
    <property type="molecule type" value="Genomic_DNA"/>
</dbReference>
<sequence length="51" mass="5733">MTPTSIQTLKTVWTCATFNFGPQTVTVQHLDHLNYIYSCCSVIALGELQEK</sequence>
<protein>
    <submittedName>
        <fullName evidence="1">Uncharacterized protein</fullName>
    </submittedName>
</protein>
<evidence type="ECO:0000313" key="2">
    <source>
        <dbReference type="Proteomes" id="UP000297245"/>
    </source>
</evidence>
<keyword evidence="2" id="KW-1185">Reference proteome</keyword>
<gene>
    <name evidence="1" type="ORF">K435DRAFT_649125</name>
</gene>
<proteinExistence type="predicted"/>
<accession>A0A4V4HHY4</accession>
<dbReference type="AlphaFoldDB" id="A0A4V4HHY4"/>
<dbReference type="Proteomes" id="UP000297245">
    <property type="component" value="Unassembled WGS sequence"/>
</dbReference>